<keyword evidence="1" id="KW-0472">Membrane</keyword>
<evidence type="ECO:0000256" key="1">
    <source>
        <dbReference type="SAM" id="Phobius"/>
    </source>
</evidence>
<dbReference type="Proteomes" id="UP001310890">
    <property type="component" value="Unassembled WGS sequence"/>
</dbReference>
<evidence type="ECO:0000313" key="3">
    <source>
        <dbReference type="Proteomes" id="UP001310890"/>
    </source>
</evidence>
<feature type="transmembrane region" description="Helical" evidence="1">
    <location>
        <begin position="239"/>
        <end position="260"/>
    </location>
</feature>
<sequence>MSCLTSTCSTAPQQLPTAINLSSLLVSYTPKKTYQCENSPVPGTNTDSPTLMLNGTGGCGTSPFDFLSLVAGPQANDAVVDRSCKLAVFPEQGCGGTATMVGLVDGAEECHFVSGRSARMVCEGSVEQTELVSLPGIAALCSANGTLSDNNTLTAAAAGSSETAYSPLYTTAVNGSAVLASVTTGGGESSSSTTDFSASGTGTAFALAPTTTTASHLSGTTTTGTNVPAAPPYTGSASMVLMLSGMGMAGLAMCVAIAGLF</sequence>
<name>A0AAN7TI44_9PEZI</name>
<dbReference type="AlphaFoldDB" id="A0AAN7TI44"/>
<keyword evidence="1" id="KW-0812">Transmembrane</keyword>
<protein>
    <submittedName>
        <fullName evidence="2">Uncharacterized protein</fullName>
    </submittedName>
</protein>
<comment type="caution">
    <text evidence="2">The sequence shown here is derived from an EMBL/GenBank/DDBJ whole genome shotgun (WGS) entry which is preliminary data.</text>
</comment>
<proteinExistence type="predicted"/>
<dbReference type="EMBL" id="JAVRRL010000004">
    <property type="protein sequence ID" value="KAK5117590.1"/>
    <property type="molecule type" value="Genomic_DNA"/>
</dbReference>
<organism evidence="2 3">
    <name type="scientific">Meristemomyces frigidus</name>
    <dbReference type="NCBI Taxonomy" id="1508187"/>
    <lineage>
        <taxon>Eukaryota</taxon>
        <taxon>Fungi</taxon>
        <taxon>Dikarya</taxon>
        <taxon>Ascomycota</taxon>
        <taxon>Pezizomycotina</taxon>
        <taxon>Dothideomycetes</taxon>
        <taxon>Dothideomycetidae</taxon>
        <taxon>Mycosphaerellales</taxon>
        <taxon>Teratosphaeriaceae</taxon>
        <taxon>Meristemomyces</taxon>
    </lineage>
</organism>
<keyword evidence="1" id="KW-1133">Transmembrane helix</keyword>
<evidence type="ECO:0000313" key="2">
    <source>
        <dbReference type="EMBL" id="KAK5117590.1"/>
    </source>
</evidence>
<accession>A0AAN7TI44</accession>
<gene>
    <name evidence="2" type="ORF">LTR62_005012</name>
</gene>
<reference evidence="2" key="1">
    <citation type="submission" date="2023-08" db="EMBL/GenBank/DDBJ databases">
        <title>Black Yeasts Isolated from many extreme environments.</title>
        <authorList>
            <person name="Coleine C."/>
            <person name="Stajich J.E."/>
            <person name="Selbmann L."/>
        </authorList>
    </citation>
    <scope>NUCLEOTIDE SEQUENCE</scope>
    <source>
        <strain evidence="2">CCFEE 5401</strain>
    </source>
</reference>